<gene>
    <name evidence="2" type="ORF">DX914_13285</name>
</gene>
<evidence type="ECO:0000313" key="2">
    <source>
        <dbReference type="EMBL" id="RDZ27218.1"/>
    </source>
</evidence>
<keyword evidence="3" id="KW-1185">Reference proteome</keyword>
<organism evidence="2 3">
    <name type="scientific">Lysobacter silvisoli</name>
    <dbReference type="NCBI Taxonomy" id="2293254"/>
    <lineage>
        <taxon>Bacteria</taxon>
        <taxon>Pseudomonadati</taxon>
        <taxon>Pseudomonadota</taxon>
        <taxon>Gammaproteobacteria</taxon>
        <taxon>Lysobacterales</taxon>
        <taxon>Lysobacteraceae</taxon>
        <taxon>Lysobacter</taxon>
    </lineage>
</organism>
<dbReference type="Proteomes" id="UP000264492">
    <property type="component" value="Unassembled WGS sequence"/>
</dbReference>
<dbReference type="InterPro" id="IPR009351">
    <property type="entry name" value="AlkZ-like"/>
</dbReference>
<evidence type="ECO:0000256" key="1">
    <source>
        <dbReference type="SAM" id="MobiDB-lite"/>
    </source>
</evidence>
<sequence length="424" mass="45639">MPLAAFSPSPVYGRGVGVRAREPSPSGRHPRPPPQPAPVSSRQTGAPMPAQPRAANTGEGAVLSLRALNRALLQRQGLLERTGASPVAMIEQLGGLQAQAPNPPYLGLWSRLRDFRPERLTELMQQRQVVRATMMRGTLHLVSAADYLAWRATLTPMLQRLFLHSDQGKAVKHMDLQALSLSGLELLSAQALNATALGAALQGRWPQGDASAMARWVRGVAALVHVPPAGVWDSHQQACFAPAAQWLGQSLAEADAADAMVLRYLAAFGPASVRDIATWSGLQGVRAIVQRLRPQLRGYRGPDGEELFDLADRTLPDADTPAPARLVADFDNLLLAHADRTRVLDARHKDAVFTRNGIVRATVLLDGFVRGTWSLQREPGATSVTIAPFAALKKPERAALAAEAEHCLATFAPGVTHEIRIESA</sequence>
<dbReference type="PANTHER" id="PTHR38479">
    <property type="entry name" value="LMO0824 PROTEIN"/>
    <property type="match status" value="1"/>
</dbReference>
<dbReference type="Pfam" id="PF06224">
    <property type="entry name" value="AlkZ-like"/>
    <property type="match status" value="1"/>
</dbReference>
<dbReference type="GO" id="GO:0003677">
    <property type="term" value="F:DNA binding"/>
    <property type="evidence" value="ECO:0007669"/>
    <property type="project" value="UniProtKB-KW"/>
</dbReference>
<evidence type="ECO:0000313" key="3">
    <source>
        <dbReference type="Proteomes" id="UP000264492"/>
    </source>
</evidence>
<dbReference type="PANTHER" id="PTHR38479:SF2">
    <property type="entry name" value="WINGED HELIX DNA-BINDING DOMAIN-CONTAINING PROTEIN"/>
    <property type="match status" value="1"/>
</dbReference>
<dbReference type="AlphaFoldDB" id="A0A371JZX7"/>
<keyword evidence="2" id="KW-0238">DNA-binding</keyword>
<name>A0A371JZX7_9GAMM</name>
<feature type="region of interest" description="Disordered" evidence="1">
    <location>
        <begin position="1"/>
        <end position="55"/>
    </location>
</feature>
<proteinExistence type="predicted"/>
<accession>A0A371JZX7</accession>
<comment type="caution">
    <text evidence="2">The sequence shown here is derived from an EMBL/GenBank/DDBJ whole genome shotgun (WGS) entry which is preliminary data.</text>
</comment>
<reference evidence="2 3" key="1">
    <citation type="submission" date="2018-08" db="EMBL/GenBank/DDBJ databases">
        <title>Lysobacter sp. zong2l5, whole genome shotgun sequence.</title>
        <authorList>
            <person name="Zhang X."/>
            <person name="Feng G."/>
            <person name="Zhu H."/>
        </authorList>
    </citation>
    <scope>NUCLEOTIDE SEQUENCE [LARGE SCALE GENOMIC DNA]</scope>
    <source>
        <strain evidence="3">zong2l5</strain>
    </source>
</reference>
<protein>
    <submittedName>
        <fullName evidence="2">Winged helix DNA-binding domain-containing protein</fullName>
    </submittedName>
</protein>
<dbReference type="EMBL" id="QTSU01000002">
    <property type="protein sequence ID" value="RDZ27218.1"/>
    <property type="molecule type" value="Genomic_DNA"/>
</dbReference>